<name>A0A9D7F955_9RHOO</name>
<evidence type="ECO:0000256" key="1">
    <source>
        <dbReference type="SAM" id="MobiDB-lite"/>
    </source>
</evidence>
<proteinExistence type="predicted"/>
<gene>
    <name evidence="2" type="ORF">IPJ48_15800</name>
</gene>
<dbReference type="PANTHER" id="PTHR39431">
    <property type="entry name" value="FRPA/C-RELATED PROTEIN"/>
    <property type="match status" value="1"/>
</dbReference>
<dbReference type="AlphaFoldDB" id="A0A9D7F955"/>
<dbReference type="EMBL" id="JADJNC010000030">
    <property type="protein sequence ID" value="MBK7424419.1"/>
    <property type="molecule type" value="Genomic_DNA"/>
</dbReference>
<dbReference type="Proteomes" id="UP000886602">
    <property type="component" value="Unassembled WGS sequence"/>
</dbReference>
<comment type="caution">
    <text evidence="2">The sequence shown here is derived from an EMBL/GenBank/DDBJ whole genome shotgun (WGS) entry which is preliminary data.</text>
</comment>
<evidence type="ECO:0000313" key="3">
    <source>
        <dbReference type="Proteomes" id="UP000886602"/>
    </source>
</evidence>
<reference evidence="2" key="1">
    <citation type="submission" date="2020-10" db="EMBL/GenBank/DDBJ databases">
        <title>Connecting structure to function with the recovery of over 1000 high-quality activated sludge metagenome-assembled genomes encoding full-length rRNA genes using long-read sequencing.</title>
        <authorList>
            <person name="Singleton C.M."/>
            <person name="Petriglieri F."/>
            <person name="Kristensen J.M."/>
            <person name="Kirkegaard R.H."/>
            <person name="Michaelsen T.Y."/>
            <person name="Andersen M.H."/>
            <person name="Karst S.M."/>
            <person name="Dueholm M.S."/>
            <person name="Nielsen P.H."/>
            <person name="Albertsen M."/>
        </authorList>
    </citation>
    <scope>NUCLEOTIDE SEQUENCE</scope>
    <source>
        <strain evidence="2">EsbW_18-Q3-R4-48_MAXAC.044</strain>
    </source>
</reference>
<dbReference type="PANTHER" id="PTHR39431:SF1">
    <property type="entry name" value="FRPA_C-RELATED PROTEIN"/>
    <property type="match status" value="1"/>
</dbReference>
<organism evidence="2 3">
    <name type="scientific">Candidatus Propionivibrio dominans</name>
    <dbReference type="NCBI Taxonomy" id="2954373"/>
    <lineage>
        <taxon>Bacteria</taxon>
        <taxon>Pseudomonadati</taxon>
        <taxon>Pseudomonadota</taxon>
        <taxon>Betaproteobacteria</taxon>
        <taxon>Rhodocyclales</taxon>
        <taxon>Rhodocyclaceae</taxon>
        <taxon>Propionivibrio</taxon>
    </lineage>
</organism>
<accession>A0A9D7F955</accession>
<protein>
    <submittedName>
        <fullName evidence="2">VCBS repeat-containing protein</fullName>
    </submittedName>
</protein>
<feature type="compositionally biased region" description="Low complexity" evidence="1">
    <location>
        <begin position="118"/>
        <end position="132"/>
    </location>
</feature>
<evidence type="ECO:0000313" key="2">
    <source>
        <dbReference type="EMBL" id="MBK7424419.1"/>
    </source>
</evidence>
<sequence length="355" mass="38800">MKIASSALQMESSHNKLQQHEIRESLRTWVGDRRPDFEGNQRARLPAFDRVQLSDAGKTAQSSEASTIQDSIDAAEKDPMLRLIIAMVAMLTGREVKVFDARELQVDSPAPAIQDPHSSSQSNQAQAAQQAAGYGVEYDRHESTTESEQTRFAAAGVVRTEDGKEINFTVSLSMARSYHEQSDVSIRLGDARKKQDPLVLNFSGTAAQLTSQRFRFDLNSDGKSEDINFVTGGSGFLALDRNGDGRINNGSELFGTTSGNGFAELAVLDADHNGWIDENDAAYEQLRVWTRDVSGKEQLSTLKQANVGALSLARAETPFDLKDSNNDLQGQIRSSGLFLLEDGKAGTLQQIDLTV</sequence>
<feature type="region of interest" description="Disordered" evidence="1">
    <location>
        <begin position="110"/>
        <end position="136"/>
    </location>
</feature>